<evidence type="ECO:0000256" key="1">
    <source>
        <dbReference type="SAM" id="MobiDB-lite"/>
    </source>
</evidence>
<name>A0A3M7TD04_9FLAO</name>
<dbReference type="Proteomes" id="UP000278775">
    <property type="component" value="Unassembled WGS sequence"/>
</dbReference>
<sequence length="87" mass="9881">MKNKKLKFVLVLIPLSILASCIREGGELEHETIVSSKEILGSDQTQLRKNIMRTTDKDSLKTRTQKNGTTIDPFDTIDPTKPKDKPW</sequence>
<comment type="caution">
    <text evidence="2">The sequence shown here is derived from an EMBL/GenBank/DDBJ whole genome shotgun (WGS) entry which is preliminary data.</text>
</comment>
<dbReference type="AlphaFoldDB" id="A0A3M7TD04"/>
<gene>
    <name evidence="2" type="ORF">D1631_05695</name>
</gene>
<accession>A0A3M7TD04</accession>
<dbReference type="RefSeq" id="WP_122635603.1">
    <property type="nucleotide sequence ID" value="NZ_QWIU01000002.1"/>
</dbReference>
<evidence type="ECO:0000313" key="3">
    <source>
        <dbReference type="Proteomes" id="UP000278775"/>
    </source>
</evidence>
<reference evidence="2 3" key="1">
    <citation type="submission" date="2018-08" db="EMBL/GenBank/DDBJ databases">
        <title>Chryseobacterium nematophagum: a novel matrix digesting pathogen of nematodes.</title>
        <authorList>
            <person name="Page A."/>
            <person name="Roberts M."/>
            <person name="Felix M.-A."/>
            <person name="Weir W."/>
        </authorList>
    </citation>
    <scope>NUCLEOTIDE SEQUENCE [LARGE SCALE GENOMIC DNA]</scope>
    <source>
        <strain evidence="2 3">JUb129</strain>
    </source>
</reference>
<evidence type="ECO:0000313" key="2">
    <source>
        <dbReference type="EMBL" id="RNA61462.1"/>
    </source>
</evidence>
<protein>
    <recommendedName>
        <fullName evidence="4">Lipoprotein</fullName>
    </recommendedName>
</protein>
<proteinExistence type="predicted"/>
<feature type="region of interest" description="Disordered" evidence="1">
    <location>
        <begin position="56"/>
        <end position="87"/>
    </location>
</feature>
<dbReference type="PROSITE" id="PS51257">
    <property type="entry name" value="PROKAR_LIPOPROTEIN"/>
    <property type="match status" value="1"/>
</dbReference>
<dbReference type="EMBL" id="QWIU01000002">
    <property type="protein sequence ID" value="RNA61462.1"/>
    <property type="molecule type" value="Genomic_DNA"/>
</dbReference>
<evidence type="ECO:0008006" key="4">
    <source>
        <dbReference type="Google" id="ProtNLM"/>
    </source>
</evidence>
<feature type="compositionally biased region" description="Basic and acidic residues" evidence="1">
    <location>
        <begin position="78"/>
        <end position="87"/>
    </location>
</feature>
<organism evidence="2 3">
    <name type="scientific">Chryseobacterium nematophagum</name>
    <dbReference type="NCBI Taxonomy" id="2305228"/>
    <lineage>
        <taxon>Bacteria</taxon>
        <taxon>Pseudomonadati</taxon>
        <taxon>Bacteroidota</taxon>
        <taxon>Flavobacteriia</taxon>
        <taxon>Flavobacteriales</taxon>
        <taxon>Weeksellaceae</taxon>
        <taxon>Chryseobacterium group</taxon>
        <taxon>Chryseobacterium</taxon>
    </lineage>
</organism>